<protein>
    <submittedName>
        <fullName evidence="1">Uncharacterized protein</fullName>
    </submittedName>
</protein>
<evidence type="ECO:0000313" key="1">
    <source>
        <dbReference type="EMBL" id="KZT08117.1"/>
    </source>
</evidence>
<reference evidence="1 2" key="1">
    <citation type="journal article" date="2016" name="Mol. Biol. Evol.">
        <title>Comparative Genomics of Early-Diverging Mushroom-Forming Fungi Provides Insights into the Origins of Lignocellulose Decay Capabilities.</title>
        <authorList>
            <person name="Nagy L.G."/>
            <person name="Riley R."/>
            <person name="Tritt A."/>
            <person name="Adam C."/>
            <person name="Daum C."/>
            <person name="Floudas D."/>
            <person name="Sun H."/>
            <person name="Yadav J.S."/>
            <person name="Pangilinan J."/>
            <person name="Larsson K.H."/>
            <person name="Matsuura K."/>
            <person name="Barry K."/>
            <person name="Labutti K."/>
            <person name="Kuo R."/>
            <person name="Ohm R.A."/>
            <person name="Bhattacharya S.S."/>
            <person name="Shirouzu T."/>
            <person name="Yoshinaga Y."/>
            <person name="Martin F.M."/>
            <person name="Grigoriev I.V."/>
            <person name="Hibbett D.S."/>
        </authorList>
    </citation>
    <scope>NUCLEOTIDE SEQUENCE [LARGE SCALE GENOMIC DNA]</scope>
    <source>
        <strain evidence="1 2">93-53</strain>
    </source>
</reference>
<name>A0A165F0P4_9APHY</name>
<organism evidence="1 2">
    <name type="scientific">Laetiporus sulphureus 93-53</name>
    <dbReference type="NCBI Taxonomy" id="1314785"/>
    <lineage>
        <taxon>Eukaryota</taxon>
        <taxon>Fungi</taxon>
        <taxon>Dikarya</taxon>
        <taxon>Basidiomycota</taxon>
        <taxon>Agaricomycotina</taxon>
        <taxon>Agaricomycetes</taxon>
        <taxon>Polyporales</taxon>
        <taxon>Laetiporus</taxon>
    </lineage>
</organism>
<sequence length="167" mass="18390">MQFTRARLSSLASARSMRLRSRSVRNAESMVSHTSSGEVSMSCFFSLPQRRVKMPPDTASTTMIINHTTLIMSSSPAARQRLDNLATLQLLANLMCTGNSCILSLTTNDVILRMQVVHAFVKFKDDSYDSYAVSPESLRLLTVVTGSLCFKLNVKAATVEIALEHDA</sequence>
<evidence type="ECO:0000313" key="2">
    <source>
        <dbReference type="Proteomes" id="UP000076871"/>
    </source>
</evidence>
<dbReference type="RefSeq" id="XP_040765857.1">
    <property type="nucleotide sequence ID" value="XM_040913121.1"/>
</dbReference>
<gene>
    <name evidence="1" type="ORF">LAESUDRAFT_76253</name>
</gene>
<dbReference type="EMBL" id="KV427616">
    <property type="protein sequence ID" value="KZT08117.1"/>
    <property type="molecule type" value="Genomic_DNA"/>
</dbReference>
<keyword evidence="2" id="KW-1185">Reference proteome</keyword>
<dbReference type="AlphaFoldDB" id="A0A165F0P4"/>
<proteinExistence type="predicted"/>
<accession>A0A165F0P4</accession>
<dbReference type="InParanoid" id="A0A165F0P4"/>
<dbReference type="GeneID" id="63830149"/>
<dbReference type="Proteomes" id="UP000076871">
    <property type="component" value="Unassembled WGS sequence"/>
</dbReference>